<dbReference type="EMBL" id="UINC01000062">
    <property type="protein sequence ID" value="SUZ48315.1"/>
    <property type="molecule type" value="Genomic_DNA"/>
</dbReference>
<organism evidence="1">
    <name type="scientific">marine metagenome</name>
    <dbReference type="NCBI Taxonomy" id="408172"/>
    <lineage>
        <taxon>unclassified sequences</taxon>
        <taxon>metagenomes</taxon>
        <taxon>ecological metagenomes</taxon>
    </lineage>
</organism>
<gene>
    <name evidence="1" type="ORF">METZ01_LOCUS1169</name>
</gene>
<accession>A0A381N1D7</accession>
<evidence type="ECO:0000313" key="1">
    <source>
        <dbReference type="EMBL" id="SUZ48315.1"/>
    </source>
</evidence>
<sequence>MDLGQLKPVNDDTGKENQTSKIIGDQIEYQFALGESFSFSLFGAEFGGKGALPDNTKYEYYKAGIFVAELRVWMGPLFFGVHGGRYFLTWIESLSTYTGLK</sequence>
<proteinExistence type="predicted"/>
<name>A0A381N1D7_9ZZZZ</name>
<protein>
    <submittedName>
        <fullName evidence="1">Uncharacterized protein</fullName>
    </submittedName>
</protein>
<reference evidence="1" key="1">
    <citation type="submission" date="2018-05" db="EMBL/GenBank/DDBJ databases">
        <authorList>
            <person name="Lanie J.A."/>
            <person name="Ng W.-L."/>
            <person name="Kazmierczak K.M."/>
            <person name="Andrzejewski T.M."/>
            <person name="Davidsen T.M."/>
            <person name="Wayne K.J."/>
            <person name="Tettelin H."/>
            <person name="Glass J.I."/>
            <person name="Rusch D."/>
            <person name="Podicherti R."/>
            <person name="Tsui H.-C.T."/>
            <person name="Winkler M.E."/>
        </authorList>
    </citation>
    <scope>NUCLEOTIDE SEQUENCE</scope>
</reference>
<dbReference type="AlphaFoldDB" id="A0A381N1D7"/>